<organism evidence="3 4">
    <name type="scientific">Rhipicephalus microplus</name>
    <name type="common">Cattle tick</name>
    <name type="synonym">Boophilus microplus</name>
    <dbReference type="NCBI Taxonomy" id="6941"/>
    <lineage>
        <taxon>Eukaryota</taxon>
        <taxon>Metazoa</taxon>
        <taxon>Ecdysozoa</taxon>
        <taxon>Arthropoda</taxon>
        <taxon>Chelicerata</taxon>
        <taxon>Arachnida</taxon>
        <taxon>Acari</taxon>
        <taxon>Parasitiformes</taxon>
        <taxon>Ixodida</taxon>
        <taxon>Ixodoidea</taxon>
        <taxon>Ixodidae</taxon>
        <taxon>Rhipicephalinae</taxon>
        <taxon>Rhipicephalus</taxon>
        <taxon>Boophilus</taxon>
    </lineage>
</organism>
<feature type="compositionally biased region" description="Pro residues" evidence="1">
    <location>
        <begin position="168"/>
        <end position="189"/>
    </location>
</feature>
<feature type="compositionally biased region" description="Pro residues" evidence="1">
    <location>
        <begin position="143"/>
        <end position="159"/>
    </location>
</feature>
<feature type="signal peptide" evidence="2">
    <location>
        <begin position="1"/>
        <end position="28"/>
    </location>
</feature>
<dbReference type="AlphaFoldDB" id="A0A9J6DPD9"/>
<reference evidence="3" key="1">
    <citation type="journal article" date="2020" name="Cell">
        <title>Large-Scale Comparative Analyses of Tick Genomes Elucidate Their Genetic Diversity and Vector Capacities.</title>
        <authorList>
            <consortium name="Tick Genome and Microbiome Consortium (TIGMIC)"/>
            <person name="Jia N."/>
            <person name="Wang J."/>
            <person name="Shi W."/>
            <person name="Du L."/>
            <person name="Sun Y."/>
            <person name="Zhan W."/>
            <person name="Jiang J.F."/>
            <person name="Wang Q."/>
            <person name="Zhang B."/>
            <person name="Ji P."/>
            <person name="Bell-Sakyi L."/>
            <person name="Cui X.M."/>
            <person name="Yuan T.T."/>
            <person name="Jiang B.G."/>
            <person name="Yang W.F."/>
            <person name="Lam T.T."/>
            <person name="Chang Q.C."/>
            <person name="Ding S.J."/>
            <person name="Wang X.J."/>
            <person name="Zhu J.G."/>
            <person name="Ruan X.D."/>
            <person name="Zhao L."/>
            <person name="Wei J.T."/>
            <person name="Ye R.Z."/>
            <person name="Que T.C."/>
            <person name="Du C.H."/>
            <person name="Zhou Y.H."/>
            <person name="Cheng J.X."/>
            <person name="Dai P.F."/>
            <person name="Guo W.B."/>
            <person name="Han X.H."/>
            <person name="Huang E.J."/>
            <person name="Li L.F."/>
            <person name="Wei W."/>
            <person name="Gao Y.C."/>
            <person name="Liu J.Z."/>
            <person name="Shao H.Z."/>
            <person name="Wang X."/>
            <person name="Wang C.C."/>
            <person name="Yang T.C."/>
            <person name="Huo Q.B."/>
            <person name="Li W."/>
            <person name="Chen H.Y."/>
            <person name="Chen S.E."/>
            <person name="Zhou L.G."/>
            <person name="Ni X.B."/>
            <person name="Tian J.H."/>
            <person name="Sheng Y."/>
            <person name="Liu T."/>
            <person name="Pan Y.S."/>
            <person name="Xia L.Y."/>
            <person name="Li J."/>
            <person name="Zhao F."/>
            <person name="Cao W.C."/>
        </authorList>
    </citation>
    <scope>NUCLEOTIDE SEQUENCE</scope>
    <source>
        <strain evidence="3">Rmic-2018</strain>
    </source>
</reference>
<sequence>MASNHRFSIMQNLLTLLIAWSAVAHVCSWEIVMKLPPSYGPDNRVGDKIFYNFTATDGLYFKFPAASTSPTPPVVYLSTRRIDLPSSGHGNSALCMASNHRFSIMQLCTKFSLYAKKSDDPFLQLFPCPKVLYEVLPVQVPQPALPPPPSPGSQPPPPGILQSAVPQSPAPDPQLPVPEPAMLQPPSPGPQSRSPGVLQSSTSSLPSPAVQHPHQPSREHRPLVWFKDYQTH</sequence>
<evidence type="ECO:0000256" key="2">
    <source>
        <dbReference type="SAM" id="SignalP"/>
    </source>
</evidence>
<reference evidence="3" key="2">
    <citation type="submission" date="2021-09" db="EMBL/GenBank/DDBJ databases">
        <authorList>
            <person name="Jia N."/>
            <person name="Wang J."/>
            <person name="Shi W."/>
            <person name="Du L."/>
            <person name="Sun Y."/>
            <person name="Zhan W."/>
            <person name="Jiang J."/>
            <person name="Wang Q."/>
            <person name="Zhang B."/>
            <person name="Ji P."/>
            <person name="Sakyi L.B."/>
            <person name="Cui X."/>
            <person name="Yuan T."/>
            <person name="Jiang B."/>
            <person name="Yang W."/>
            <person name="Lam T.T.-Y."/>
            <person name="Chang Q."/>
            <person name="Ding S."/>
            <person name="Wang X."/>
            <person name="Zhu J."/>
            <person name="Ruan X."/>
            <person name="Zhao L."/>
            <person name="Wei J."/>
            <person name="Que T."/>
            <person name="Du C."/>
            <person name="Cheng J."/>
            <person name="Dai P."/>
            <person name="Han X."/>
            <person name="Huang E."/>
            <person name="Gao Y."/>
            <person name="Liu J."/>
            <person name="Shao H."/>
            <person name="Ye R."/>
            <person name="Li L."/>
            <person name="Wei W."/>
            <person name="Wang X."/>
            <person name="Wang C."/>
            <person name="Huo Q."/>
            <person name="Li W."/>
            <person name="Guo W."/>
            <person name="Chen H."/>
            <person name="Chen S."/>
            <person name="Zhou L."/>
            <person name="Zhou L."/>
            <person name="Ni X."/>
            <person name="Tian J."/>
            <person name="Zhou Y."/>
            <person name="Sheng Y."/>
            <person name="Liu T."/>
            <person name="Pan Y."/>
            <person name="Xia L."/>
            <person name="Li J."/>
            <person name="Zhao F."/>
            <person name="Cao W."/>
        </authorList>
    </citation>
    <scope>NUCLEOTIDE SEQUENCE</scope>
    <source>
        <strain evidence="3">Rmic-2018</strain>
        <tissue evidence="3">Larvae</tissue>
    </source>
</reference>
<protein>
    <submittedName>
        <fullName evidence="3">Uncharacterized protein</fullName>
    </submittedName>
</protein>
<feature type="region of interest" description="Disordered" evidence="1">
    <location>
        <begin position="143"/>
        <end position="232"/>
    </location>
</feature>
<keyword evidence="4" id="KW-1185">Reference proteome</keyword>
<accession>A0A9J6DPD9</accession>
<name>A0A9J6DPD9_RHIMP</name>
<feature type="compositionally biased region" description="Polar residues" evidence="1">
    <location>
        <begin position="197"/>
        <end position="206"/>
    </location>
</feature>
<feature type="chain" id="PRO_5039900393" evidence="2">
    <location>
        <begin position="29"/>
        <end position="232"/>
    </location>
</feature>
<evidence type="ECO:0000256" key="1">
    <source>
        <dbReference type="SAM" id="MobiDB-lite"/>
    </source>
</evidence>
<dbReference type="Proteomes" id="UP000821866">
    <property type="component" value="Chromosome 6"/>
</dbReference>
<comment type="caution">
    <text evidence="3">The sequence shown here is derived from an EMBL/GenBank/DDBJ whole genome shotgun (WGS) entry which is preliminary data.</text>
</comment>
<dbReference type="VEuPathDB" id="VectorBase:LOC119182265"/>
<evidence type="ECO:0000313" key="3">
    <source>
        <dbReference type="EMBL" id="KAH8023793.1"/>
    </source>
</evidence>
<keyword evidence="2" id="KW-0732">Signal</keyword>
<evidence type="ECO:0000313" key="4">
    <source>
        <dbReference type="Proteomes" id="UP000821866"/>
    </source>
</evidence>
<gene>
    <name evidence="3" type="ORF">HPB51_017163</name>
</gene>
<dbReference type="EMBL" id="JABSTU010000008">
    <property type="protein sequence ID" value="KAH8023793.1"/>
    <property type="molecule type" value="Genomic_DNA"/>
</dbReference>
<proteinExistence type="predicted"/>